<accession>A0ABU1MID7</accession>
<proteinExistence type="predicted"/>
<comment type="caution">
    <text evidence="1">The sequence shown here is derived from an EMBL/GenBank/DDBJ whole genome shotgun (WGS) entry which is preliminary data.</text>
</comment>
<sequence>MIVTTNNANGEAAVIGNFLGHRGSGASKSSRGGAKGKDLLHCGIVLQCDFLVLTTSPGCDRPVPIVFVWQDGQRMVMICRDL</sequence>
<gene>
    <name evidence="1" type="ORF">J2792_000953</name>
</gene>
<organism evidence="1 2">
    <name type="scientific">Novosphingobium capsulatum</name>
    <dbReference type="NCBI Taxonomy" id="13688"/>
    <lineage>
        <taxon>Bacteria</taxon>
        <taxon>Pseudomonadati</taxon>
        <taxon>Pseudomonadota</taxon>
        <taxon>Alphaproteobacteria</taxon>
        <taxon>Sphingomonadales</taxon>
        <taxon>Sphingomonadaceae</taxon>
        <taxon>Novosphingobium</taxon>
    </lineage>
</organism>
<name>A0ABU1MID7_9SPHN</name>
<dbReference type="EMBL" id="JAVDRD010000002">
    <property type="protein sequence ID" value="MDR6510093.1"/>
    <property type="molecule type" value="Genomic_DNA"/>
</dbReference>
<dbReference type="Proteomes" id="UP001184150">
    <property type="component" value="Unassembled WGS sequence"/>
</dbReference>
<evidence type="ECO:0000313" key="1">
    <source>
        <dbReference type="EMBL" id="MDR6510093.1"/>
    </source>
</evidence>
<reference evidence="1 2" key="1">
    <citation type="submission" date="2023-07" db="EMBL/GenBank/DDBJ databases">
        <title>Sorghum-associated microbial communities from plants grown in Nebraska, USA.</title>
        <authorList>
            <person name="Schachtman D."/>
        </authorList>
    </citation>
    <scope>NUCLEOTIDE SEQUENCE [LARGE SCALE GENOMIC DNA]</scope>
    <source>
        <strain evidence="1 2">DS1027</strain>
    </source>
</reference>
<evidence type="ECO:0000313" key="2">
    <source>
        <dbReference type="Proteomes" id="UP001184150"/>
    </source>
</evidence>
<keyword evidence="2" id="KW-1185">Reference proteome</keyword>
<protein>
    <submittedName>
        <fullName evidence="1">Uncharacterized protein</fullName>
    </submittedName>
</protein>